<sequence length="201" mass="22187">MSDTEGTQERPRRSARTPNKSPATVVNGPSSKPAARRKARDPGAQLDHLLTNSKSQLTKVDISDVLNFDNFLELSVESQELLCSLFPATAFSTFQPTIDPTHPANMGKGGPESSSQESPPKPLSATFDRSPTTLDPVVFTSPFFLSAARTFQDHIYSGWLASKAKDLVKQYEQGVGEGSLHAEWKDEEWERNRNPLKRQAT</sequence>
<reference evidence="3 4" key="1">
    <citation type="submission" date="2018-02" db="EMBL/GenBank/DDBJ databases">
        <title>Genome sequence of the basidiomycete white-rot fungus Phlebia centrifuga.</title>
        <authorList>
            <person name="Granchi Z."/>
            <person name="Peng M."/>
            <person name="de Vries R.P."/>
            <person name="Hilden K."/>
            <person name="Makela M.R."/>
            <person name="Grigoriev I."/>
            <person name="Riley R."/>
        </authorList>
    </citation>
    <scope>NUCLEOTIDE SEQUENCE [LARGE SCALE GENOMIC DNA]</scope>
    <source>
        <strain evidence="3 4">FBCC195</strain>
    </source>
</reference>
<evidence type="ECO:0000259" key="2">
    <source>
        <dbReference type="Pfam" id="PF13919"/>
    </source>
</evidence>
<evidence type="ECO:0000313" key="3">
    <source>
        <dbReference type="EMBL" id="PSR77077.1"/>
    </source>
</evidence>
<dbReference type="Proteomes" id="UP000186601">
    <property type="component" value="Unassembled WGS sequence"/>
</dbReference>
<keyword evidence="4" id="KW-1185">Reference proteome</keyword>
<proteinExistence type="predicted"/>
<evidence type="ECO:0000313" key="4">
    <source>
        <dbReference type="Proteomes" id="UP000186601"/>
    </source>
</evidence>
<protein>
    <recommendedName>
        <fullName evidence="2">ASX DEUBAD domain-containing protein</fullName>
    </recommendedName>
</protein>
<feature type="compositionally biased region" description="Basic and acidic residues" evidence="1">
    <location>
        <begin position="180"/>
        <end position="193"/>
    </location>
</feature>
<comment type="caution">
    <text evidence="3">The sequence shown here is derived from an EMBL/GenBank/DDBJ whole genome shotgun (WGS) entry which is preliminary data.</text>
</comment>
<feature type="region of interest" description="Disordered" evidence="1">
    <location>
        <begin position="97"/>
        <end position="129"/>
    </location>
</feature>
<dbReference type="OrthoDB" id="2289918at2759"/>
<gene>
    <name evidence="3" type="ORF">PHLCEN_2v8066</name>
</gene>
<organism evidence="3 4">
    <name type="scientific">Hermanssonia centrifuga</name>
    <dbReference type="NCBI Taxonomy" id="98765"/>
    <lineage>
        <taxon>Eukaryota</taxon>
        <taxon>Fungi</taxon>
        <taxon>Dikarya</taxon>
        <taxon>Basidiomycota</taxon>
        <taxon>Agaricomycotina</taxon>
        <taxon>Agaricomycetes</taxon>
        <taxon>Polyporales</taxon>
        <taxon>Meruliaceae</taxon>
        <taxon>Hermanssonia</taxon>
    </lineage>
</organism>
<dbReference type="EMBL" id="MLYV02000814">
    <property type="protein sequence ID" value="PSR77077.1"/>
    <property type="molecule type" value="Genomic_DNA"/>
</dbReference>
<name>A0A2R6NVA9_9APHY</name>
<dbReference type="Pfam" id="PF13919">
    <property type="entry name" value="ASXH"/>
    <property type="match status" value="1"/>
</dbReference>
<feature type="compositionally biased region" description="Polar residues" evidence="1">
    <location>
        <begin position="16"/>
        <end position="30"/>
    </location>
</feature>
<accession>A0A2R6NVA9</accession>
<dbReference type="AlphaFoldDB" id="A0A2R6NVA9"/>
<feature type="domain" description="ASX DEUBAD" evidence="2">
    <location>
        <begin position="36"/>
        <end position="191"/>
    </location>
</feature>
<feature type="region of interest" description="Disordered" evidence="1">
    <location>
        <begin position="1"/>
        <end position="52"/>
    </location>
</feature>
<evidence type="ECO:0000256" key="1">
    <source>
        <dbReference type="SAM" id="MobiDB-lite"/>
    </source>
</evidence>
<feature type="region of interest" description="Disordered" evidence="1">
    <location>
        <begin position="177"/>
        <end position="201"/>
    </location>
</feature>
<dbReference type="InterPro" id="IPR028020">
    <property type="entry name" value="ASX_DEUBAD_dom"/>
</dbReference>
<dbReference type="STRING" id="98765.A0A2R6NVA9"/>